<protein>
    <submittedName>
        <fullName evidence="2">Putative xylose isomerase</fullName>
        <ecNumber evidence="2">5.3.1.5</ecNumber>
    </submittedName>
</protein>
<feature type="domain" description="Xylose isomerase-like TIM barrel" evidence="1">
    <location>
        <begin position="21"/>
        <end position="278"/>
    </location>
</feature>
<organism evidence="2">
    <name type="scientific">uncultured Caldicoprobacter sp</name>
    <dbReference type="NCBI Taxonomy" id="1698770"/>
    <lineage>
        <taxon>Bacteria</taxon>
        <taxon>Bacillati</taxon>
        <taxon>Bacillota</taxon>
        <taxon>Clostridia</taxon>
        <taxon>Caldicoprobacterales</taxon>
        <taxon>Caldicoprobacteraceae</taxon>
        <taxon>Caldicoprobacter</taxon>
        <taxon>environmental samples</taxon>
    </lineage>
</organism>
<dbReference type="Pfam" id="PF01261">
    <property type="entry name" value="AP_endonuc_2"/>
    <property type="match status" value="1"/>
</dbReference>
<dbReference type="PANTHER" id="PTHR12110">
    <property type="entry name" value="HYDROXYPYRUVATE ISOMERASE"/>
    <property type="match status" value="1"/>
</dbReference>
<accession>A0A649UXQ3</accession>
<dbReference type="PANTHER" id="PTHR12110:SF41">
    <property type="entry name" value="INOSOSE DEHYDRATASE"/>
    <property type="match status" value="1"/>
</dbReference>
<evidence type="ECO:0000259" key="1">
    <source>
        <dbReference type="Pfam" id="PF01261"/>
    </source>
</evidence>
<dbReference type="EC" id="5.3.1.5" evidence="2"/>
<keyword evidence="2" id="KW-0413">Isomerase</keyword>
<dbReference type="AlphaFoldDB" id="A0A649UXQ3"/>
<dbReference type="GO" id="GO:0009045">
    <property type="term" value="F:xylose isomerase activity"/>
    <property type="evidence" value="ECO:0007669"/>
    <property type="project" value="UniProtKB-EC"/>
</dbReference>
<evidence type="ECO:0000313" key="2">
    <source>
        <dbReference type="EMBL" id="QGJ83126.1"/>
    </source>
</evidence>
<reference evidence="2" key="1">
    <citation type="journal article" date="2019" name="Appl. Microbiol. Biotechnol.">
        <title>Identification and characterization of novel xylose isomerases from a Bos taurus fecal metagenome.</title>
        <authorList>
            <person name="Tang R."/>
            <person name="Ye P."/>
            <person name="Alper H.S."/>
            <person name="Liu Z."/>
            <person name="Zhao X."/>
            <person name="Bai F."/>
        </authorList>
    </citation>
    <scope>NUCLEOTIDE SEQUENCE</scope>
</reference>
<dbReference type="InterPro" id="IPR013022">
    <property type="entry name" value="Xyl_isomerase-like_TIM-brl"/>
</dbReference>
<dbReference type="SUPFAM" id="SSF51658">
    <property type="entry name" value="Xylose isomerase-like"/>
    <property type="match status" value="1"/>
</dbReference>
<dbReference type="InterPro" id="IPR050312">
    <property type="entry name" value="IolE/XylAMocC-like"/>
</dbReference>
<proteinExistence type="predicted"/>
<dbReference type="InterPro" id="IPR036237">
    <property type="entry name" value="Xyl_isomerase-like_sf"/>
</dbReference>
<sequence length="281" mass="30810">MYNFPIGVIINSFRTDIPTAVKKAAEVGAQGIQVYATSGEMAPENLVGAKRKEFLDLVKSNGLVISALCGDLGGGGFSFKERNPEKIEKSKRILDLAKELETNVVTTHIGVVPGDKNHDRYKVMQEACHELAEYADSIDAHFAIETGPETSAVLKEFLDSLGSTGVGVNLDPANLVMVTGDDPVKAVYNLQKYIVHTHAKDGKQIFYKDPEIIYGMKQEVIVTEDSFLEVPLGEGSVPFKEYLEALTDIGYKGFLTIEREVGDKPEVDIRAAVEFLKNIIK</sequence>
<dbReference type="EMBL" id="MK355213">
    <property type="protein sequence ID" value="QGJ83126.1"/>
    <property type="molecule type" value="Genomic_DNA"/>
</dbReference>
<dbReference type="Gene3D" id="3.20.20.150">
    <property type="entry name" value="Divalent-metal-dependent TIM barrel enzymes"/>
    <property type="match status" value="1"/>
</dbReference>
<name>A0A649UXQ3_9FIRM</name>